<keyword evidence="1" id="KW-1133">Transmembrane helix</keyword>
<feature type="transmembrane region" description="Helical" evidence="1">
    <location>
        <begin position="213"/>
        <end position="230"/>
    </location>
</feature>
<dbReference type="GO" id="GO:0006508">
    <property type="term" value="P:proteolysis"/>
    <property type="evidence" value="ECO:0007669"/>
    <property type="project" value="UniProtKB-KW"/>
</dbReference>
<dbReference type="Proteomes" id="UP000521922">
    <property type="component" value="Unassembled WGS sequence"/>
</dbReference>
<proteinExistence type="predicted"/>
<evidence type="ECO:0000313" key="4">
    <source>
        <dbReference type="Proteomes" id="UP000521922"/>
    </source>
</evidence>
<keyword evidence="1" id="KW-0472">Membrane</keyword>
<gene>
    <name evidence="3" type="ORF">BJ968_003596</name>
</gene>
<feature type="transmembrane region" description="Helical" evidence="1">
    <location>
        <begin position="237"/>
        <end position="257"/>
    </location>
</feature>
<dbReference type="InterPro" id="IPR003093">
    <property type="entry name" value="Bcl2_BH4"/>
</dbReference>
<keyword evidence="3" id="KW-0378">Hydrolase</keyword>
<keyword evidence="3" id="KW-0645">Protease</keyword>
<keyword evidence="1" id="KW-0812">Transmembrane</keyword>
<dbReference type="AlphaFoldDB" id="A0A7Y9DNV6"/>
<organism evidence="3 4">
    <name type="scientific">Kineococcus aurantiacus</name>
    <dbReference type="NCBI Taxonomy" id="37633"/>
    <lineage>
        <taxon>Bacteria</taxon>
        <taxon>Bacillati</taxon>
        <taxon>Actinomycetota</taxon>
        <taxon>Actinomycetes</taxon>
        <taxon>Kineosporiales</taxon>
        <taxon>Kineosporiaceae</taxon>
        <taxon>Kineococcus</taxon>
    </lineage>
</organism>
<dbReference type="EMBL" id="JACCBB010000001">
    <property type="protein sequence ID" value="NYD24056.1"/>
    <property type="molecule type" value="Genomic_DNA"/>
</dbReference>
<comment type="caution">
    <text evidence="3">The sequence shown here is derived from an EMBL/GenBank/DDBJ whole genome shotgun (WGS) entry which is preliminary data.</text>
</comment>
<feature type="transmembrane region" description="Helical" evidence="1">
    <location>
        <begin position="27"/>
        <end position="56"/>
    </location>
</feature>
<accession>A0A7Y9DNV6</accession>
<sequence>MSAPGNSAPRPGVVTDPRERRLLVWEVVAVFTVSLGMSGVRALVRFIGILTAPVAVNAQTSTVLGSYAPDRPWLDLSLQLVAVASGLAPVFLVAYLMARGGESLRTLGLDGRRWRRDVLAGLGLAAVIGGCGLVLYLGARSAGVNTNVAASTLPDVWWAVPVSVLAAAENGVLEEVLVAGYLLHRLSQLGFRWFPALLVSALLRGSYHLYQGVGGFVGNVAMGLVFGYVYQRWGRTAPLVVAHTAIDVVAFVGYAALVGKVSWLPG</sequence>
<dbReference type="GO" id="GO:0004175">
    <property type="term" value="F:endopeptidase activity"/>
    <property type="evidence" value="ECO:0007669"/>
    <property type="project" value="UniProtKB-ARBA"/>
</dbReference>
<dbReference type="Pfam" id="PF02517">
    <property type="entry name" value="Rce1-like"/>
    <property type="match status" value="1"/>
</dbReference>
<dbReference type="PROSITE" id="PS50063">
    <property type="entry name" value="BH4_2"/>
    <property type="match status" value="1"/>
</dbReference>
<evidence type="ECO:0000313" key="3">
    <source>
        <dbReference type="EMBL" id="NYD24056.1"/>
    </source>
</evidence>
<protein>
    <submittedName>
        <fullName evidence="3">Membrane protease YdiL (CAAX protease family)</fullName>
    </submittedName>
</protein>
<dbReference type="RefSeq" id="WP_343078110.1">
    <property type="nucleotide sequence ID" value="NZ_BAAAGN010000003.1"/>
</dbReference>
<dbReference type="GO" id="GO:0080120">
    <property type="term" value="P:CAAX-box protein maturation"/>
    <property type="evidence" value="ECO:0007669"/>
    <property type="project" value="UniProtKB-ARBA"/>
</dbReference>
<evidence type="ECO:0000256" key="1">
    <source>
        <dbReference type="SAM" id="Phobius"/>
    </source>
</evidence>
<dbReference type="InterPro" id="IPR003675">
    <property type="entry name" value="Rce1/LyrA-like_dom"/>
</dbReference>
<feature type="transmembrane region" description="Helical" evidence="1">
    <location>
        <begin position="118"/>
        <end position="138"/>
    </location>
</feature>
<evidence type="ECO:0000259" key="2">
    <source>
        <dbReference type="PROSITE" id="PS50063"/>
    </source>
</evidence>
<reference evidence="3 4" key="1">
    <citation type="submission" date="2020-07" db="EMBL/GenBank/DDBJ databases">
        <title>Sequencing the genomes of 1000 actinobacteria strains.</title>
        <authorList>
            <person name="Klenk H.-P."/>
        </authorList>
    </citation>
    <scope>NUCLEOTIDE SEQUENCE [LARGE SCALE GENOMIC DNA]</scope>
    <source>
        <strain evidence="3 4">DSM 7487</strain>
    </source>
</reference>
<name>A0A7Y9DNV6_9ACTN</name>
<feature type="domain" description="Apoptosis regulator Bcl-2 family BH4" evidence="2">
    <location>
        <begin position="174"/>
        <end position="193"/>
    </location>
</feature>
<feature type="transmembrane region" description="Helical" evidence="1">
    <location>
        <begin position="76"/>
        <end position="97"/>
    </location>
</feature>
<keyword evidence="4" id="KW-1185">Reference proteome</keyword>